<dbReference type="CDD" id="cd06464">
    <property type="entry name" value="ACD_sHsps-like"/>
    <property type="match status" value="1"/>
</dbReference>
<evidence type="ECO:0000313" key="5">
    <source>
        <dbReference type="Proteomes" id="UP000550714"/>
    </source>
</evidence>
<dbReference type="PROSITE" id="PS01031">
    <property type="entry name" value="SHSP"/>
    <property type="match status" value="1"/>
</dbReference>
<feature type="domain" description="SHSP" evidence="3">
    <location>
        <begin position="26"/>
        <end position="137"/>
    </location>
</feature>
<dbReference type="InterPro" id="IPR008978">
    <property type="entry name" value="HSP20-like_chaperone"/>
</dbReference>
<evidence type="ECO:0000259" key="3">
    <source>
        <dbReference type="PROSITE" id="PS01031"/>
    </source>
</evidence>
<proteinExistence type="inferred from homology"/>
<comment type="similarity">
    <text evidence="1 2">Belongs to the small heat shock protein (HSP20) family.</text>
</comment>
<dbReference type="InterPro" id="IPR002068">
    <property type="entry name" value="A-crystallin/Hsp20_dom"/>
</dbReference>
<dbReference type="SUPFAM" id="SSF49764">
    <property type="entry name" value="HSP20-like chaperones"/>
    <property type="match status" value="1"/>
</dbReference>
<protein>
    <submittedName>
        <fullName evidence="4">HSP20 family protein</fullName>
    </submittedName>
</protein>
<gene>
    <name evidence="4" type="ORF">FHS23_004090</name>
</gene>
<evidence type="ECO:0000313" key="4">
    <source>
        <dbReference type="EMBL" id="MBB3053047.1"/>
    </source>
</evidence>
<dbReference type="Proteomes" id="UP000550714">
    <property type="component" value="Unassembled WGS sequence"/>
</dbReference>
<dbReference type="Gene3D" id="2.60.40.790">
    <property type="match status" value="1"/>
</dbReference>
<dbReference type="EMBL" id="JACHWU010000006">
    <property type="protein sequence ID" value="MBB3053047.1"/>
    <property type="molecule type" value="Genomic_DNA"/>
</dbReference>
<name>A0A839S8V0_9PSEU</name>
<comment type="caution">
    <text evidence="4">The sequence shown here is derived from an EMBL/GenBank/DDBJ whole genome shotgun (WGS) entry which is preliminary data.</text>
</comment>
<dbReference type="InterPro" id="IPR031107">
    <property type="entry name" value="Small_HSP"/>
</dbReference>
<evidence type="ECO:0000256" key="1">
    <source>
        <dbReference type="PROSITE-ProRule" id="PRU00285"/>
    </source>
</evidence>
<sequence>MAMLMRTDPFRELDRISQQFFGQNGTSTRPAAMPMDAFRSGDDYVVKFDLPGVSADSIDLDVERNVLTVKAERSADYGDGDEVQVAERPRGTFSRQLFLGDTLDADKVQASYDAGVLTLRIPVAEQAKPRKIAITGGDERKEINA</sequence>
<dbReference type="PANTHER" id="PTHR11527">
    <property type="entry name" value="HEAT-SHOCK PROTEIN 20 FAMILY MEMBER"/>
    <property type="match status" value="1"/>
</dbReference>
<dbReference type="Pfam" id="PF00011">
    <property type="entry name" value="HSP20"/>
    <property type="match status" value="1"/>
</dbReference>
<accession>A0A839S8V0</accession>
<dbReference type="AlphaFoldDB" id="A0A839S8V0"/>
<keyword evidence="5" id="KW-1185">Reference proteome</keyword>
<evidence type="ECO:0000256" key="2">
    <source>
        <dbReference type="RuleBase" id="RU003616"/>
    </source>
</evidence>
<organism evidence="4 5">
    <name type="scientific">Prauserella isguenensis</name>
    <dbReference type="NCBI Taxonomy" id="1470180"/>
    <lineage>
        <taxon>Bacteria</taxon>
        <taxon>Bacillati</taxon>
        <taxon>Actinomycetota</taxon>
        <taxon>Actinomycetes</taxon>
        <taxon>Pseudonocardiales</taxon>
        <taxon>Pseudonocardiaceae</taxon>
        <taxon>Prauserella</taxon>
    </lineage>
</organism>
<reference evidence="4 5" key="1">
    <citation type="submission" date="2020-08" db="EMBL/GenBank/DDBJ databases">
        <title>Genomic Encyclopedia of Type Strains, Phase III (KMG-III): the genomes of soil and plant-associated and newly described type strains.</title>
        <authorList>
            <person name="Whitman W."/>
        </authorList>
    </citation>
    <scope>NUCLEOTIDE SEQUENCE [LARGE SCALE GENOMIC DNA]</scope>
    <source>
        <strain evidence="4 5">CECT 8577</strain>
    </source>
</reference>